<dbReference type="InterPro" id="IPR010121">
    <property type="entry name" value="Pyruvate_phosphate_dikinase"/>
</dbReference>
<evidence type="ECO:0000256" key="13">
    <source>
        <dbReference type="PIRSR" id="PIRSR000853-1"/>
    </source>
</evidence>
<keyword evidence="19" id="KW-0670">Pyruvate</keyword>
<feature type="binding site" evidence="14">
    <location>
        <position position="787"/>
    </location>
    <ligand>
        <name>substrate</name>
    </ligand>
</feature>
<proteinExistence type="inferred from homology"/>
<dbReference type="EC" id="2.7.9.1" evidence="4 12"/>
<dbReference type="Pfam" id="PF02896">
    <property type="entry name" value="PEP-utilizers_C"/>
    <property type="match status" value="1"/>
</dbReference>
<evidence type="ECO:0000259" key="18">
    <source>
        <dbReference type="Pfam" id="PF02896"/>
    </source>
</evidence>
<evidence type="ECO:0000259" key="17">
    <source>
        <dbReference type="Pfam" id="PF01326"/>
    </source>
</evidence>
<feature type="active site" description="Proton donor" evidence="13">
    <location>
        <position position="852"/>
    </location>
</feature>
<evidence type="ECO:0000256" key="1">
    <source>
        <dbReference type="ARBA" id="ARBA00001946"/>
    </source>
</evidence>
<evidence type="ECO:0000256" key="4">
    <source>
        <dbReference type="ARBA" id="ARBA00011994"/>
    </source>
</evidence>
<dbReference type="OrthoDB" id="9765468at2"/>
<comment type="cofactor">
    <cofactor evidence="1 12 15">
        <name>Mg(2+)</name>
        <dbReference type="ChEBI" id="CHEBI:18420"/>
    </cofactor>
</comment>
<dbReference type="PANTHER" id="PTHR22931">
    <property type="entry name" value="PHOSPHOENOLPYRUVATE DIKINASE-RELATED"/>
    <property type="match status" value="1"/>
</dbReference>
<dbReference type="PROSITE" id="PS00370">
    <property type="entry name" value="PEP_ENZYMES_PHOS_SITE"/>
    <property type="match status" value="1"/>
</dbReference>
<dbReference type="InterPro" id="IPR040442">
    <property type="entry name" value="Pyrv_kinase-like_dom_sf"/>
</dbReference>
<name>A0A285Q9A5_9SPHN</name>
<evidence type="ECO:0000256" key="3">
    <source>
        <dbReference type="ARBA" id="ARBA00007837"/>
    </source>
</evidence>
<evidence type="ECO:0000256" key="6">
    <source>
        <dbReference type="ARBA" id="ARBA00022679"/>
    </source>
</evidence>
<dbReference type="InterPro" id="IPR002192">
    <property type="entry name" value="PPDK_AMP/ATP-bd"/>
</dbReference>
<dbReference type="GO" id="GO:0005524">
    <property type="term" value="F:ATP binding"/>
    <property type="evidence" value="ECO:0007669"/>
    <property type="project" value="UniProtKB-UniRule"/>
</dbReference>
<comment type="similarity">
    <text evidence="3 12">Belongs to the PEP-utilizing enzyme family.</text>
</comment>
<protein>
    <recommendedName>
        <fullName evidence="5 12">Pyruvate, phosphate dikinase</fullName>
        <ecNumber evidence="4 12">2.7.9.1</ecNumber>
    </recommendedName>
</protein>
<feature type="domain" description="PEP-utilising enzyme mobile" evidence="16">
    <location>
        <begin position="446"/>
        <end position="524"/>
    </location>
</feature>
<dbReference type="Gene3D" id="3.30.470.20">
    <property type="entry name" value="ATP-grasp fold, B domain"/>
    <property type="match status" value="1"/>
</dbReference>
<keyword evidence="20" id="KW-1185">Reference proteome</keyword>
<dbReference type="PANTHER" id="PTHR22931:SF9">
    <property type="entry name" value="PYRUVATE, PHOSPHATE DIKINASE 1, CHLOROPLASTIC"/>
    <property type="match status" value="1"/>
</dbReference>
<feature type="binding site" evidence="14">
    <location>
        <position position="766"/>
    </location>
    <ligand>
        <name>substrate</name>
    </ligand>
</feature>
<reference evidence="19 20" key="1">
    <citation type="submission" date="2017-07" db="EMBL/GenBank/DDBJ databases">
        <authorList>
            <person name="Sun Z.S."/>
            <person name="Albrecht U."/>
            <person name="Echele G."/>
            <person name="Lee C.C."/>
        </authorList>
    </citation>
    <scope>NUCLEOTIDE SEQUENCE [LARGE SCALE GENOMIC DNA]</scope>
    <source>
        <strain evidence="19 20">CGMCC 1.12672</strain>
    </source>
</reference>
<feature type="binding site" evidence="14">
    <location>
        <position position="788"/>
    </location>
    <ligand>
        <name>substrate</name>
    </ligand>
</feature>
<feature type="binding site" evidence="14">
    <location>
        <position position="789"/>
    </location>
    <ligand>
        <name>substrate</name>
    </ligand>
</feature>
<dbReference type="SUPFAM" id="SSF52009">
    <property type="entry name" value="Phosphohistidine domain"/>
    <property type="match status" value="1"/>
</dbReference>
<evidence type="ECO:0000256" key="15">
    <source>
        <dbReference type="PIRSR" id="PIRSR000853-3"/>
    </source>
</evidence>
<evidence type="ECO:0000256" key="7">
    <source>
        <dbReference type="ARBA" id="ARBA00022723"/>
    </source>
</evidence>
<dbReference type="NCBIfam" id="TIGR01828">
    <property type="entry name" value="pyru_phos_dikin"/>
    <property type="match status" value="1"/>
</dbReference>
<evidence type="ECO:0000256" key="11">
    <source>
        <dbReference type="ARBA" id="ARBA00022842"/>
    </source>
</evidence>
<feature type="binding site" evidence="14">
    <location>
        <position position="790"/>
    </location>
    <ligand>
        <name>substrate</name>
    </ligand>
</feature>
<dbReference type="InterPro" id="IPR036637">
    <property type="entry name" value="Phosphohistidine_dom_sf"/>
</dbReference>
<dbReference type="InterPro" id="IPR013815">
    <property type="entry name" value="ATP_grasp_subdomain_1"/>
</dbReference>
<dbReference type="Gene3D" id="3.30.1490.20">
    <property type="entry name" value="ATP-grasp fold, A domain"/>
    <property type="match status" value="1"/>
</dbReference>
<dbReference type="EMBL" id="OBMI01000001">
    <property type="protein sequence ID" value="SOB78520.1"/>
    <property type="molecule type" value="Genomic_DNA"/>
</dbReference>
<feature type="binding site" evidence="15">
    <location>
        <position position="766"/>
    </location>
    <ligand>
        <name>Mg(2+)</name>
        <dbReference type="ChEBI" id="CHEBI:18420"/>
    </ligand>
</feature>
<dbReference type="SUPFAM" id="SSF51621">
    <property type="entry name" value="Phosphoenolpyruvate/pyruvate domain"/>
    <property type="match status" value="1"/>
</dbReference>
<evidence type="ECO:0000256" key="2">
    <source>
        <dbReference type="ARBA" id="ARBA00003144"/>
    </source>
</evidence>
<sequence length="895" mass="95950">MATAPRAAANDQRYVYRFGGGVSDGGGGDRNLLGGKGANLAEMASIGLPVPPGFTISTAMCTRYYEEGGAFPDSLRDEVADGLAHIEEITGKRFGDAADPLLVSVRSGARASMPGMMDTVLNLGLNDRTVEGLAAASGDPRFAWDSYRRFIQMYSDVVLELDHSRFEEALEIAKEDQGYGLDTDMTAADWRSLVAEYKALVEELWGKPFPQDVHDQLWGAIGAVFGSWQSERAKVYRRLNYIPASWGTAVNVQAMVFGNMGDTSATGVAFTRDPAKGDNAYYGEFLINAQGEDVVAGIRTPQYLTRAAREAAGARAASMEEAMPQVYGELARVFDLLERHYRDMQDIEFTVQQGKLWMLQTRSGKRTAKAALKIAVDMAGEGLISEEEAVARVDPAALDQLLHPTLDPAAPRDVLTTGLPASPGAASGAVVFTADAAEEAAQAGRDVILVRVETSPEDIHGMHAAKGILTARGGMTSHAAVVARGMGRPCVSGAGALSIGKDGMRIGDRVIAAGEVITIDGSTGEVMAGAVPTIQPELVGDFGTLMAWADKVRRLKVRTNAETPLDCRTAREFGAEGIGLCRTEHMFFDAARITAVRQMILASDEAGRRAALDRLLPEQRSDFVEIFEVMVGLPCTIRLLDPPLHEFLPHEEVEFAEVAAAAGLDVDTLKRRAAELHEFNPMLGHRGCRLGVTYPEIYEMQARAIFEAAVLVAEKSGDAPVPEIMIPLVATKRELELMKAVVDRAAEAVFAEKGRRIDYLVGTMIELPRAALKAGEIAEAGAFFSFGTNDLTQTTLGVSRDDAARFLSGYVEQGIYAKDPFVSLDVEGVGELVSLAAERGRATRPDIKLGICGEHGGDPASIAFCEQVGLDYVSASPYRVPIARLAAAQAALAAR</sequence>
<feature type="active site" description="Tele-phosphohistidine intermediate" evidence="13">
    <location>
        <position position="478"/>
    </location>
</feature>
<dbReference type="NCBIfam" id="NF004531">
    <property type="entry name" value="PRK05878.1"/>
    <property type="match status" value="1"/>
</dbReference>
<dbReference type="Gene3D" id="3.50.30.10">
    <property type="entry name" value="Phosphohistidine domain"/>
    <property type="match status" value="1"/>
</dbReference>
<dbReference type="SUPFAM" id="SSF56059">
    <property type="entry name" value="Glutathione synthetase ATP-binding domain-like"/>
    <property type="match status" value="1"/>
</dbReference>
<feature type="domain" description="Pyruvate phosphate dikinase AMP/ATP-binding" evidence="17">
    <location>
        <begin position="75"/>
        <end position="319"/>
    </location>
</feature>
<evidence type="ECO:0000256" key="10">
    <source>
        <dbReference type="ARBA" id="ARBA00022840"/>
    </source>
</evidence>
<evidence type="ECO:0000259" key="16">
    <source>
        <dbReference type="Pfam" id="PF00391"/>
    </source>
</evidence>
<feature type="binding site" evidence="15">
    <location>
        <position position="790"/>
    </location>
    <ligand>
        <name>Mg(2+)</name>
        <dbReference type="ChEBI" id="CHEBI:18420"/>
    </ligand>
</feature>
<dbReference type="Proteomes" id="UP000219494">
    <property type="component" value="Unassembled WGS sequence"/>
</dbReference>
<evidence type="ECO:0000256" key="9">
    <source>
        <dbReference type="ARBA" id="ARBA00022777"/>
    </source>
</evidence>
<organism evidence="19 20">
    <name type="scientific">Sphingomonas guangdongensis</name>
    <dbReference type="NCBI Taxonomy" id="1141890"/>
    <lineage>
        <taxon>Bacteria</taxon>
        <taxon>Pseudomonadati</taxon>
        <taxon>Pseudomonadota</taxon>
        <taxon>Alphaproteobacteria</taxon>
        <taxon>Sphingomonadales</taxon>
        <taxon>Sphingomonadaceae</taxon>
        <taxon>Sphingomonas</taxon>
    </lineage>
</organism>
<accession>A0A285Q9A5</accession>
<dbReference type="Pfam" id="PF01326">
    <property type="entry name" value="PPDK_N"/>
    <property type="match status" value="2"/>
</dbReference>
<feature type="binding site" evidence="14">
    <location>
        <position position="638"/>
    </location>
    <ligand>
        <name>substrate</name>
    </ligand>
</feature>
<dbReference type="AlphaFoldDB" id="A0A285Q9A5"/>
<dbReference type="GO" id="GO:0050242">
    <property type="term" value="F:pyruvate, phosphate dikinase activity"/>
    <property type="evidence" value="ECO:0007669"/>
    <property type="project" value="UniProtKB-UniRule"/>
</dbReference>
<dbReference type="PIRSF" id="PIRSF000853">
    <property type="entry name" value="PPDK"/>
    <property type="match status" value="1"/>
</dbReference>
<dbReference type="Gene3D" id="3.20.20.60">
    <property type="entry name" value="Phosphoenolpyruvate-binding domains"/>
    <property type="match status" value="1"/>
</dbReference>
<evidence type="ECO:0000313" key="19">
    <source>
        <dbReference type="EMBL" id="SOB78520.1"/>
    </source>
</evidence>
<keyword evidence="6" id="KW-0808">Transferase</keyword>
<dbReference type="InterPro" id="IPR015813">
    <property type="entry name" value="Pyrv/PenolPyrv_kinase-like_dom"/>
</dbReference>
<dbReference type="Gene3D" id="1.20.80.30">
    <property type="match status" value="1"/>
</dbReference>
<dbReference type="RefSeq" id="WP_097062034.1">
    <property type="nucleotide sequence ID" value="NZ_OBMI01000001.1"/>
</dbReference>
<keyword evidence="10" id="KW-0067">ATP-binding</keyword>
<gene>
    <name evidence="19" type="ORF">SAMN06297144_0025</name>
</gene>
<evidence type="ECO:0000256" key="8">
    <source>
        <dbReference type="ARBA" id="ARBA00022741"/>
    </source>
</evidence>
<keyword evidence="8" id="KW-0547">Nucleotide-binding</keyword>
<dbReference type="GO" id="GO:0016301">
    <property type="term" value="F:kinase activity"/>
    <property type="evidence" value="ECO:0007669"/>
    <property type="project" value="UniProtKB-UniRule"/>
</dbReference>
<evidence type="ECO:0000313" key="20">
    <source>
        <dbReference type="Proteomes" id="UP000219494"/>
    </source>
</evidence>
<evidence type="ECO:0000256" key="5">
    <source>
        <dbReference type="ARBA" id="ARBA00020138"/>
    </source>
</evidence>
<dbReference type="Gene3D" id="1.10.189.10">
    <property type="entry name" value="Pyruvate Phosphate Dikinase, domain 2"/>
    <property type="match status" value="1"/>
</dbReference>
<keyword evidence="7 15" id="KW-0479">Metal-binding</keyword>
<dbReference type="GO" id="GO:0046872">
    <property type="term" value="F:metal ion binding"/>
    <property type="evidence" value="ECO:0007669"/>
    <property type="project" value="UniProtKB-UniRule"/>
</dbReference>
<dbReference type="InterPro" id="IPR000121">
    <property type="entry name" value="PEP_util_C"/>
</dbReference>
<keyword evidence="9 19" id="KW-0418">Kinase</keyword>
<dbReference type="Pfam" id="PF00391">
    <property type="entry name" value="PEP-utilizers"/>
    <property type="match status" value="1"/>
</dbReference>
<feature type="domain" description="PEP-utilising enzyme C-terminal" evidence="18">
    <location>
        <begin position="539"/>
        <end position="890"/>
    </location>
</feature>
<comment type="catalytic activity">
    <reaction evidence="12">
        <text>pyruvate + phosphate + ATP = phosphoenolpyruvate + AMP + diphosphate + H(+)</text>
        <dbReference type="Rhea" id="RHEA:10756"/>
        <dbReference type="ChEBI" id="CHEBI:15361"/>
        <dbReference type="ChEBI" id="CHEBI:15378"/>
        <dbReference type="ChEBI" id="CHEBI:30616"/>
        <dbReference type="ChEBI" id="CHEBI:33019"/>
        <dbReference type="ChEBI" id="CHEBI:43474"/>
        <dbReference type="ChEBI" id="CHEBI:58702"/>
        <dbReference type="ChEBI" id="CHEBI:456215"/>
        <dbReference type="EC" id="2.7.9.1"/>
    </reaction>
</comment>
<dbReference type="InterPro" id="IPR018274">
    <property type="entry name" value="PEP_util_AS"/>
</dbReference>
<feature type="binding site" evidence="14">
    <location>
        <position position="582"/>
    </location>
    <ligand>
        <name>substrate</name>
    </ligand>
</feature>
<feature type="domain" description="Pyruvate phosphate dikinase AMP/ATP-binding" evidence="17">
    <location>
        <begin position="328"/>
        <end position="378"/>
    </location>
</feature>
<evidence type="ECO:0000256" key="12">
    <source>
        <dbReference type="PIRNR" id="PIRNR000853"/>
    </source>
</evidence>
<evidence type="ECO:0000256" key="14">
    <source>
        <dbReference type="PIRSR" id="PIRSR000853-2"/>
    </source>
</evidence>
<dbReference type="InterPro" id="IPR008279">
    <property type="entry name" value="PEP-util_enz_mobile_dom"/>
</dbReference>
<keyword evidence="11 15" id="KW-0460">Magnesium</keyword>
<comment type="function">
    <text evidence="2">Catalyzes the reversible phosphorylation of pyruvate and phosphate.</text>
</comment>